<dbReference type="EMBL" id="JBHSWH010000001">
    <property type="protein sequence ID" value="MFC6707976.1"/>
    <property type="molecule type" value="Genomic_DNA"/>
</dbReference>
<feature type="signal peptide" evidence="1">
    <location>
        <begin position="1"/>
        <end position="22"/>
    </location>
</feature>
<dbReference type="RefSeq" id="WP_382404639.1">
    <property type="nucleotide sequence ID" value="NZ_JBHSWH010000001.1"/>
</dbReference>
<dbReference type="PROSITE" id="PS51257">
    <property type="entry name" value="PROKAR_LIPOPROTEIN"/>
    <property type="match status" value="1"/>
</dbReference>
<keyword evidence="1" id="KW-0732">Signal</keyword>
<reference evidence="3" key="1">
    <citation type="journal article" date="2019" name="Int. J. Syst. Evol. Microbiol.">
        <title>The Global Catalogue of Microorganisms (GCM) 10K type strain sequencing project: providing services to taxonomists for standard genome sequencing and annotation.</title>
        <authorList>
            <consortium name="The Broad Institute Genomics Platform"/>
            <consortium name="The Broad Institute Genome Sequencing Center for Infectious Disease"/>
            <person name="Wu L."/>
            <person name="Ma J."/>
        </authorList>
    </citation>
    <scope>NUCLEOTIDE SEQUENCE [LARGE SCALE GENOMIC DNA]</scope>
    <source>
        <strain evidence="3">CCUG 58127</strain>
    </source>
</reference>
<keyword evidence="3" id="KW-1185">Reference proteome</keyword>
<organism evidence="2 3">
    <name type="scientific">Flexivirga alba</name>
    <dbReference type="NCBI Taxonomy" id="702742"/>
    <lineage>
        <taxon>Bacteria</taxon>
        <taxon>Bacillati</taxon>
        <taxon>Actinomycetota</taxon>
        <taxon>Actinomycetes</taxon>
        <taxon>Micrococcales</taxon>
        <taxon>Dermacoccaceae</taxon>
        <taxon>Flexivirga</taxon>
    </lineage>
</organism>
<accession>A0ABW2AM64</accession>
<comment type="caution">
    <text evidence="2">The sequence shown here is derived from an EMBL/GenBank/DDBJ whole genome shotgun (WGS) entry which is preliminary data.</text>
</comment>
<evidence type="ECO:0000313" key="2">
    <source>
        <dbReference type="EMBL" id="MFC6707976.1"/>
    </source>
</evidence>
<evidence type="ECO:0000256" key="1">
    <source>
        <dbReference type="SAM" id="SignalP"/>
    </source>
</evidence>
<dbReference type="Proteomes" id="UP001596298">
    <property type="component" value="Unassembled WGS sequence"/>
</dbReference>
<evidence type="ECO:0000313" key="3">
    <source>
        <dbReference type="Proteomes" id="UP001596298"/>
    </source>
</evidence>
<proteinExistence type="predicted"/>
<sequence>MKLISRTAAVALVISLPMALGACGGGSKPSKADVKAGYIKSVKKSGGAESAKIPDSLYTKMADCVFDKTYNDLSSDTLNKFKDGNANEKTKIKSSDKDKLTSASTSCQTKLANDFKNVG</sequence>
<protein>
    <submittedName>
        <fullName evidence="2">Uncharacterized protein</fullName>
    </submittedName>
</protein>
<gene>
    <name evidence="2" type="ORF">ACFQDH_22750</name>
</gene>
<name>A0ABW2AM64_9MICO</name>
<feature type="chain" id="PRO_5046164596" evidence="1">
    <location>
        <begin position="23"/>
        <end position="119"/>
    </location>
</feature>